<evidence type="ECO:0000313" key="8">
    <source>
        <dbReference type="Proteomes" id="UP000609849"/>
    </source>
</evidence>
<evidence type="ECO:0000313" key="7">
    <source>
        <dbReference type="EMBL" id="MBC5997188.1"/>
    </source>
</evidence>
<keyword evidence="3" id="KW-0472">Membrane</keyword>
<keyword evidence="2" id="KW-0732">Signal</keyword>
<dbReference type="InterPro" id="IPR004872">
    <property type="entry name" value="Lipoprotein_NlpA"/>
</dbReference>
<dbReference type="SUPFAM" id="SSF53850">
    <property type="entry name" value="Periplasmic binding protein-like II"/>
    <property type="match status" value="1"/>
</dbReference>
<evidence type="ECO:0000256" key="6">
    <source>
        <dbReference type="PIRNR" id="PIRNR002854"/>
    </source>
</evidence>
<keyword evidence="8" id="KW-1185">Reference proteome</keyword>
<sequence length="267" mass="29214">MKLKKIIGLALAGVLSISTVGCSSTKNKEDDKKIVVGCNLVPGEALLNEIKPLIEKEGYELEIKVFNDYVLPNTALNDGELDANLFQHKPFLDKTNEEKGYDLVAVEALYGCPITLYSEKRDSLEALQDGDTIALTNDPSNESRSLRLLEKAGLIKLKEGELVTPKDITENPKNLKFVEAEASLLPSILKDVEAAFINTNYAVAAGLNANEKGILIAPLDDNYANIIASRSGDEESEKIKVLKNALTSDEARDFINKEYQGTIVPVF</sequence>
<comment type="caution">
    <text evidence="7">The sequence shown here is derived from an EMBL/GenBank/DDBJ whole genome shotgun (WGS) entry which is preliminary data.</text>
</comment>
<comment type="subcellular location">
    <subcellularLocation>
        <location evidence="1">Membrane</location>
        <topology evidence="1">Lipid-anchor</topology>
    </subcellularLocation>
</comment>
<evidence type="ECO:0000256" key="4">
    <source>
        <dbReference type="ARBA" id="ARBA00023139"/>
    </source>
</evidence>
<protein>
    <recommendedName>
        <fullName evidence="6">Lipoprotein</fullName>
    </recommendedName>
</protein>
<keyword evidence="5 6" id="KW-0449">Lipoprotein</keyword>
<dbReference type="PROSITE" id="PS51257">
    <property type="entry name" value="PROKAR_LIPOPROTEIN"/>
    <property type="match status" value="1"/>
</dbReference>
<dbReference type="EMBL" id="JACRWE010000004">
    <property type="protein sequence ID" value="MBC5997188.1"/>
    <property type="molecule type" value="Genomic_DNA"/>
</dbReference>
<accession>A0ABR7JQK7</accession>
<keyword evidence="4" id="KW-0564">Palmitate</keyword>
<dbReference type="PANTHER" id="PTHR30429">
    <property type="entry name" value="D-METHIONINE-BINDING LIPOPROTEIN METQ"/>
    <property type="match status" value="1"/>
</dbReference>
<gene>
    <name evidence="7" type="ORF">H8923_10475</name>
</gene>
<evidence type="ECO:0000256" key="1">
    <source>
        <dbReference type="ARBA" id="ARBA00004635"/>
    </source>
</evidence>
<dbReference type="Proteomes" id="UP000609849">
    <property type="component" value="Unassembled WGS sequence"/>
</dbReference>
<dbReference type="PANTHER" id="PTHR30429:SF0">
    <property type="entry name" value="METHIONINE-BINDING LIPOPROTEIN METQ"/>
    <property type="match status" value="1"/>
</dbReference>
<dbReference type="Gene3D" id="3.40.190.10">
    <property type="entry name" value="Periplasmic binding protein-like II"/>
    <property type="match status" value="2"/>
</dbReference>
<reference evidence="7 8" key="1">
    <citation type="submission" date="2020-08" db="EMBL/GenBank/DDBJ databases">
        <authorList>
            <person name="Liu C."/>
            <person name="Sun Q."/>
        </authorList>
    </citation>
    <scope>NUCLEOTIDE SEQUENCE [LARGE SCALE GENOMIC DNA]</scope>
    <source>
        <strain evidence="7 8">NSJ-18</strain>
    </source>
</reference>
<evidence type="ECO:0000256" key="2">
    <source>
        <dbReference type="ARBA" id="ARBA00022729"/>
    </source>
</evidence>
<dbReference type="Pfam" id="PF03180">
    <property type="entry name" value="Lipoprotein_9"/>
    <property type="match status" value="1"/>
</dbReference>
<dbReference type="RefSeq" id="WP_153924631.1">
    <property type="nucleotide sequence ID" value="NZ_JACRWE010000004.1"/>
</dbReference>
<proteinExistence type="inferred from homology"/>
<organism evidence="7 8">
    <name type="scientific">Romboutsia faecis</name>
    <dbReference type="NCBI Taxonomy" id="2764597"/>
    <lineage>
        <taxon>Bacteria</taxon>
        <taxon>Bacillati</taxon>
        <taxon>Bacillota</taxon>
        <taxon>Clostridia</taxon>
        <taxon>Peptostreptococcales</taxon>
        <taxon>Peptostreptococcaceae</taxon>
        <taxon>Romboutsia</taxon>
    </lineage>
</organism>
<name>A0ABR7JQK7_9FIRM</name>
<comment type="similarity">
    <text evidence="6">Belongs to the nlpA lipoprotein family.</text>
</comment>
<evidence type="ECO:0000256" key="5">
    <source>
        <dbReference type="ARBA" id="ARBA00023288"/>
    </source>
</evidence>
<dbReference type="PIRSF" id="PIRSF002854">
    <property type="entry name" value="MetQ"/>
    <property type="match status" value="1"/>
</dbReference>
<evidence type="ECO:0000256" key="3">
    <source>
        <dbReference type="ARBA" id="ARBA00023136"/>
    </source>
</evidence>